<name>F4Y482_9CYAN</name>
<dbReference type="HOGENOM" id="CLU_1308980_0_0_3"/>
<gene>
    <name evidence="1" type="ORF">LYNGBM3L_74840</name>
</gene>
<dbReference type="EMBL" id="GL890975">
    <property type="protein sequence ID" value="EGJ28401.1"/>
    <property type="molecule type" value="Genomic_DNA"/>
</dbReference>
<organism evidence="1 2">
    <name type="scientific">Moorena producens 3L</name>
    <dbReference type="NCBI Taxonomy" id="489825"/>
    <lineage>
        <taxon>Bacteria</taxon>
        <taxon>Bacillati</taxon>
        <taxon>Cyanobacteriota</taxon>
        <taxon>Cyanophyceae</taxon>
        <taxon>Coleofasciculales</taxon>
        <taxon>Coleofasciculaceae</taxon>
        <taxon>Moorena</taxon>
    </lineage>
</organism>
<dbReference type="eggNOG" id="COG0732">
    <property type="taxonomic scope" value="Bacteria"/>
</dbReference>
<evidence type="ECO:0008006" key="3">
    <source>
        <dbReference type="Google" id="ProtNLM"/>
    </source>
</evidence>
<sequence length="210" mass="24245">MPHLSKSQAIGLAMGRNAIAITHSCGLSTVTVFLAQLFNKPEGNVREQLRQWYREANNKYGRFRQEIEVTQSFKPLLTWLLSWWSKDEKSLVLAADASTLGQRKTLLVISLVYRGCGIPVAWKIIKATEKGSWKPYWCQLFDHIEVSMPDDWFVIVATDRGLYAKWLYEAIRKKGWHPLMRINHQGYYRASHHQNFVPMSSLITQVGQHA</sequence>
<proteinExistence type="predicted"/>
<protein>
    <recommendedName>
        <fullName evidence="3">Transposase</fullName>
    </recommendedName>
</protein>
<dbReference type="AlphaFoldDB" id="F4Y482"/>
<keyword evidence="2" id="KW-1185">Reference proteome</keyword>
<reference evidence="2" key="1">
    <citation type="journal article" date="2011" name="Proc. Natl. Acad. Sci. U.S.A.">
        <title>Genomic insights into the physiology and ecology of the marine filamentous cyanobacterium Lyngbya majuscula.</title>
        <authorList>
            <person name="Jones A.C."/>
            <person name="Monroe E.A."/>
            <person name="Podell S."/>
            <person name="Hess W.R."/>
            <person name="Klages S."/>
            <person name="Esquenazi E."/>
            <person name="Niessen S."/>
            <person name="Hoover H."/>
            <person name="Rothmann M."/>
            <person name="Lasken R.S."/>
            <person name="Yates J.R.III."/>
            <person name="Reinhardt R."/>
            <person name="Kube M."/>
            <person name="Burkart M.D."/>
            <person name="Allen E.E."/>
            <person name="Dorrestein P.C."/>
            <person name="Gerwick W.H."/>
            <person name="Gerwick L."/>
        </authorList>
    </citation>
    <scope>NUCLEOTIDE SEQUENCE [LARGE SCALE GENOMIC DNA]</scope>
    <source>
        <strain evidence="2">3L</strain>
    </source>
</reference>
<evidence type="ECO:0000313" key="1">
    <source>
        <dbReference type="EMBL" id="EGJ28401.1"/>
    </source>
</evidence>
<dbReference type="Proteomes" id="UP000003959">
    <property type="component" value="Unassembled WGS sequence"/>
</dbReference>
<accession>F4Y482</accession>
<evidence type="ECO:0000313" key="2">
    <source>
        <dbReference type="Proteomes" id="UP000003959"/>
    </source>
</evidence>